<keyword evidence="12" id="KW-0234">DNA repair</keyword>
<evidence type="ECO:0000256" key="3">
    <source>
        <dbReference type="ARBA" id="ARBA00008343"/>
    </source>
</evidence>
<dbReference type="GO" id="GO:0006284">
    <property type="term" value="P:base-excision repair"/>
    <property type="evidence" value="ECO:0007669"/>
    <property type="project" value="UniProtKB-UniRule"/>
</dbReference>
<dbReference type="SMART" id="SM00478">
    <property type="entry name" value="ENDO3c"/>
    <property type="match status" value="1"/>
</dbReference>
<gene>
    <name evidence="16" type="ORF">GOB87_02170</name>
</gene>
<evidence type="ECO:0000256" key="1">
    <source>
        <dbReference type="ARBA" id="ARBA00000843"/>
    </source>
</evidence>
<evidence type="ECO:0000313" key="17">
    <source>
        <dbReference type="Proteomes" id="UP000597459"/>
    </source>
</evidence>
<dbReference type="PANTHER" id="PTHR42944:SF1">
    <property type="entry name" value="ADENINE DNA GLYCOSYLASE"/>
    <property type="match status" value="1"/>
</dbReference>
<dbReference type="InterPro" id="IPR015797">
    <property type="entry name" value="NUDIX_hydrolase-like_dom_sf"/>
</dbReference>
<dbReference type="InterPro" id="IPR004036">
    <property type="entry name" value="Endonuclease-III-like_CS2"/>
</dbReference>
<comment type="catalytic activity">
    <reaction evidence="1 14">
        <text>Hydrolyzes free adenine bases from 7,8-dihydro-8-oxoguanine:adenine mismatched double-stranded DNA, leaving an apurinic site.</text>
        <dbReference type="EC" id="3.2.2.31"/>
    </reaction>
</comment>
<dbReference type="PROSITE" id="PS01155">
    <property type="entry name" value="ENDONUCLEASE_III_2"/>
    <property type="match status" value="1"/>
</dbReference>
<evidence type="ECO:0000256" key="4">
    <source>
        <dbReference type="ARBA" id="ARBA00012045"/>
    </source>
</evidence>
<protein>
    <recommendedName>
        <fullName evidence="5 14">Adenine DNA glycosylase</fullName>
        <ecNumber evidence="4 14">3.2.2.31</ecNumber>
    </recommendedName>
</protein>
<accession>A0A967B4I7</accession>
<reference evidence="16" key="1">
    <citation type="submission" date="2019-11" db="EMBL/GenBank/DDBJ databases">
        <title>Description of new Acetobacter species.</title>
        <authorList>
            <person name="Cleenwerck I."/>
            <person name="Sombolestani A.S."/>
        </authorList>
    </citation>
    <scope>NUCLEOTIDE SEQUENCE</scope>
    <source>
        <strain evidence="16">LMG 1626</strain>
    </source>
</reference>
<dbReference type="Pfam" id="PF00633">
    <property type="entry name" value="HHH"/>
    <property type="match status" value="1"/>
</dbReference>
<dbReference type="GO" id="GO:0046872">
    <property type="term" value="F:metal ion binding"/>
    <property type="evidence" value="ECO:0007669"/>
    <property type="project" value="UniProtKB-UniRule"/>
</dbReference>
<dbReference type="InterPro" id="IPR003265">
    <property type="entry name" value="HhH-GPD_domain"/>
</dbReference>
<evidence type="ECO:0000256" key="7">
    <source>
        <dbReference type="ARBA" id="ARBA00022723"/>
    </source>
</evidence>
<evidence type="ECO:0000256" key="9">
    <source>
        <dbReference type="ARBA" id="ARBA00022801"/>
    </source>
</evidence>
<dbReference type="Pfam" id="PF00730">
    <property type="entry name" value="HhH-GPD"/>
    <property type="match status" value="1"/>
</dbReference>
<comment type="function">
    <text evidence="2">Adenine glycosylase active on G-A mispairs. MutY also corrects error-prone DNA synthesis past GO lesions which are due to the oxidatively damaged form of guanine: 7,8-dihydro-8-oxoguanine (8-oxo-dGTP).</text>
</comment>
<dbReference type="EMBL" id="WOTH01000003">
    <property type="protein sequence ID" value="NHO52768.1"/>
    <property type="molecule type" value="Genomic_DNA"/>
</dbReference>
<dbReference type="Gene3D" id="3.90.79.10">
    <property type="entry name" value="Nucleoside Triphosphate Pyrophosphohydrolase"/>
    <property type="match status" value="1"/>
</dbReference>
<dbReference type="PANTHER" id="PTHR42944">
    <property type="entry name" value="ADENINE DNA GLYCOSYLASE"/>
    <property type="match status" value="1"/>
</dbReference>
<dbReference type="EC" id="3.2.2.31" evidence="4 14"/>
<evidence type="ECO:0000313" key="16">
    <source>
        <dbReference type="EMBL" id="NHO52768.1"/>
    </source>
</evidence>
<evidence type="ECO:0000256" key="10">
    <source>
        <dbReference type="ARBA" id="ARBA00023004"/>
    </source>
</evidence>
<dbReference type="Gene3D" id="1.10.1670.10">
    <property type="entry name" value="Helix-hairpin-Helix base-excision DNA repair enzymes (C-terminal)"/>
    <property type="match status" value="1"/>
</dbReference>
<dbReference type="InterPro" id="IPR044298">
    <property type="entry name" value="MIG/MutY"/>
</dbReference>
<dbReference type="AlphaFoldDB" id="A0A967B4I7"/>
<comment type="similarity">
    <text evidence="3 14">Belongs to the Nth/MutY family.</text>
</comment>
<dbReference type="InterPro" id="IPR000445">
    <property type="entry name" value="HhH_motif"/>
</dbReference>
<dbReference type="CDD" id="cd00056">
    <property type="entry name" value="ENDO3c"/>
    <property type="match status" value="1"/>
</dbReference>
<evidence type="ECO:0000256" key="13">
    <source>
        <dbReference type="ARBA" id="ARBA00023295"/>
    </source>
</evidence>
<evidence type="ECO:0000259" key="15">
    <source>
        <dbReference type="SMART" id="SM00478"/>
    </source>
</evidence>
<dbReference type="GO" id="GO:0051539">
    <property type="term" value="F:4 iron, 4 sulfur cluster binding"/>
    <property type="evidence" value="ECO:0007669"/>
    <property type="project" value="UniProtKB-UniRule"/>
</dbReference>
<sequence>MSGQTADPYHVWISEIMLQQTTVTAVVPYYHAFLMRFPTVERLAAAPLDDVLAAWAGLGYYSRARNLYRCAGDIVRRGGFPRDVEGLQSLPGIGPYTASAIAAIAFGVPVVPVDGNVERIVARVFAIEEPLPGARRKLGREALRLNGETEARNRPSDFAQALFDLGATVCVPRTPQCLLCPWVVSCAAHKAGIQAQLPAKTPKAARPERHGVHFLLVDEAGQIVLRRRPDKGLLGGTVELPGTPWRDAPWPLPEAFELAPGGPRHPWRVAGTVRHVFSHFALMVTVCVARVRTMPNLLPEEGFVVPAVQAEGLALSSLMRKCLGTGLEALGNEPTA</sequence>
<evidence type="ECO:0000256" key="5">
    <source>
        <dbReference type="ARBA" id="ARBA00022023"/>
    </source>
</evidence>
<keyword evidence="11" id="KW-0411">Iron-sulfur</keyword>
<evidence type="ECO:0000256" key="11">
    <source>
        <dbReference type="ARBA" id="ARBA00023014"/>
    </source>
</evidence>
<dbReference type="SUPFAM" id="SSF55811">
    <property type="entry name" value="Nudix"/>
    <property type="match status" value="1"/>
</dbReference>
<dbReference type="InterPro" id="IPR023170">
    <property type="entry name" value="HhH_base_excis_C"/>
</dbReference>
<evidence type="ECO:0000256" key="6">
    <source>
        <dbReference type="ARBA" id="ARBA00022485"/>
    </source>
</evidence>
<proteinExistence type="inferred from homology"/>
<dbReference type="GO" id="GO:0032357">
    <property type="term" value="F:oxidized purine DNA binding"/>
    <property type="evidence" value="ECO:0007669"/>
    <property type="project" value="TreeGrafter"/>
</dbReference>
<name>A0A967B4I7_9PROT</name>
<evidence type="ECO:0000256" key="12">
    <source>
        <dbReference type="ARBA" id="ARBA00023204"/>
    </source>
</evidence>
<feature type="domain" description="HhH-GPD" evidence="15">
    <location>
        <begin position="17"/>
        <end position="168"/>
    </location>
</feature>
<dbReference type="GO" id="GO:0034039">
    <property type="term" value="F:8-oxo-7,8-dihydroguanine DNA N-glycosylase activity"/>
    <property type="evidence" value="ECO:0007669"/>
    <property type="project" value="TreeGrafter"/>
</dbReference>
<dbReference type="SUPFAM" id="SSF48150">
    <property type="entry name" value="DNA-glycosylase"/>
    <property type="match status" value="1"/>
</dbReference>
<dbReference type="InterPro" id="IPR029119">
    <property type="entry name" value="MutY_C"/>
</dbReference>
<dbReference type="RefSeq" id="WP_166313044.1">
    <property type="nucleotide sequence ID" value="NZ_WOTH01000003.1"/>
</dbReference>
<evidence type="ECO:0000256" key="14">
    <source>
        <dbReference type="RuleBase" id="RU365096"/>
    </source>
</evidence>
<dbReference type="Gene3D" id="1.10.340.30">
    <property type="entry name" value="Hypothetical protein, domain 2"/>
    <property type="match status" value="1"/>
</dbReference>
<evidence type="ECO:0000256" key="2">
    <source>
        <dbReference type="ARBA" id="ARBA00002933"/>
    </source>
</evidence>
<keyword evidence="9" id="KW-0378">Hydrolase</keyword>
<organism evidence="16 17">
    <name type="scientific">Acetobacter estunensis</name>
    <dbReference type="NCBI Taxonomy" id="104097"/>
    <lineage>
        <taxon>Bacteria</taxon>
        <taxon>Pseudomonadati</taxon>
        <taxon>Pseudomonadota</taxon>
        <taxon>Alphaproteobacteria</taxon>
        <taxon>Acetobacterales</taxon>
        <taxon>Acetobacteraceae</taxon>
        <taxon>Acetobacter</taxon>
    </lineage>
</organism>
<keyword evidence="10 14" id="KW-0408">Iron</keyword>
<dbReference type="InterPro" id="IPR011257">
    <property type="entry name" value="DNA_glycosylase"/>
</dbReference>
<dbReference type="GO" id="GO:0006298">
    <property type="term" value="P:mismatch repair"/>
    <property type="evidence" value="ECO:0007669"/>
    <property type="project" value="TreeGrafter"/>
</dbReference>
<keyword evidence="8 14" id="KW-0227">DNA damage</keyword>
<comment type="cofactor">
    <cofactor evidence="14">
        <name>[4Fe-4S] cluster</name>
        <dbReference type="ChEBI" id="CHEBI:49883"/>
    </cofactor>
    <text evidence="14">Binds 1 [4Fe-4S] cluster.</text>
</comment>
<dbReference type="GO" id="GO:0035485">
    <property type="term" value="F:adenine/guanine mispair binding"/>
    <property type="evidence" value="ECO:0007669"/>
    <property type="project" value="TreeGrafter"/>
</dbReference>
<keyword evidence="13 14" id="KW-0326">Glycosidase</keyword>
<keyword evidence="7" id="KW-0479">Metal-binding</keyword>
<comment type="caution">
    <text evidence="16">The sequence shown here is derived from an EMBL/GenBank/DDBJ whole genome shotgun (WGS) entry which is preliminary data.</text>
</comment>
<keyword evidence="6" id="KW-0004">4Fe-4S</keyword>
<keyword evidence="17" id="KW-1185">Reference proteome</keyword>
<evidence type="ECO:0000256" key="8">
    <source>
        <dbReference type="ARBA" id="ARBA00022763"/>
    </source>
</evidence>
<dbReference type="Proteomes" id="UP000597459">
    <property type="component" value="Unassembled WGS sequence"/>
</dbReference>
<dbReference type="Pfam" id="PF14815">
    <property type="entry name" value="NUDIX_4"/>
    <property type="match status" value="1"/>
</dbReference>
<dbReference type="GO" id="GO:0000701">
    <property type="term" value="F:purine-specific mismatch base pair DNA N-glycosylase activity"/>
    <property type="evidence" value="ECO:0007669"/>
    <property type="project" value="UniProtKB-EC"/>
</dbReference>
<dbReference type="CDD" id="cd03431">
    <property type="entry name" value="NUDIX_DNA_Glycosylase_C-MutY"/>
    <property type="match status" value="1"/>
</dbReference>